<dbReference type="AlphaFoldDB" id="D5RFD8"/>
<dbReference type="SUPFAM" id="SSF52540">
    <property type="entry name" value="P-loop containing nucleoside triphosphate hydrolases"/>
    <property type="match status" value="1"/>
</dbReference>
<dbReference type="InterPro" id="IPR012547">
    <property type="entry name" value="PDDEXK_9"/>
</dbReference>
<organism evidence="2 3">
    <name type="scientific">Fusobacterium nucleatum subsp. nucleatum (strain ATCC 23726 / VPI 4351)</name>
    <dbReference type="NCBI Taxonomy" id="525283"/>
    <lineage>
        <taxon>Bacteria</taxon>
        <taxon>Fusobacteriati</taxon>
        <taxon>Fusobacteriota</taxon>
        <taxon>Fusobacteriia</taxon>
        <taxon>Fusobacteriales</taxon>
        <taxon>Fusobacteriaceae</taxon>
        <taxon>Fusobacterium</taxon>
    </lineage>
</organism>
<proteinExistence type="predicted"/>
<evidence type="ECO:0000259" key="1">
    <source>
        <dbReference type="Pfam" id="PF09820"/>
    </source>
</evidence>
<evidence type="ECO:0000313" key="3">
    <source>
        <dbReference type="Proteomes" id="UP000003643"/>
    </source>
</evidence>
<dbReference type="InterPro" id="IPR027417">
    <property type="entry name" value="P-loop_NTPase"/>
</dbReference>
<protein>
    <recommendedName>
        <fullName evidence="1">AAA-ATPase-like domain-containing protein</fullName>
    </recommendedName>
</protein>
<accession>D5RFD8</accession>
<sequence>MSISFLIDYIEKIRYNILKINFREEAFMKKGIGVGIEDFRKIIREGCYYFDKTNYIEELLKDKTVIKLFTRPRRFGKTLNMSTLKYFFDIKNAEENRKLFKDLYIEKSEYFKEQGQYPVIFITLKDFKKNTWEEMNFEIKELLRNLYDEFNFIRDTLSISDLREFDKIWLKEEDANYDSSLLNLTKYLYNYYKKEVVLLIDEYDSPLITANQRGYYKDSINFFRNFLSLALKTNSYLKMGVLTGIVQVAKEGIFSGLNNVITYNILGNDFETFFGLSEEEVENSLKYFELEYEIEEIKKWYDGYKFGNSEVYNPWSIINYLRTKELQAYWVNTSDNALIYDNLKNSTVDVFNNLQTLFEGKEIKKEISPFFTFEELSKFDGIWQLMVYNGYLKISEKISNDEYMIKIPNYEIQTFFKKGFIDKFLVSGNYFNPMMDALLDGDIEEFERRLQNIFLVNTSFYDLKGEKVYHSLFLGMLIWLRDKYEVKSNGERGHGRYDAMLIPLDKVKPAYIFEFKVSKTIKGLNAKAEEALEQIKEKQYDVGLKDLGITKIYRIGIAFKGKNVKVKYEIV</sequence>
<dbReference type="Pfam" id="PF08011">
    <property type="entry name" value="PDDEXK_9"/>
    <property type="match status" value="1"/>
</dbReference>
<dbReference type="InterPro" id="IPR018631">
    <property type="entry name" value="AAA-ATPase-like_dom"/>
</dbReference>
<evidence type="ECO:0000313" key="2">
    <source>
        <dbReference type="EMBL" id="EFG94402.1"/>
    </source>
</evidence>
<dbReference type="PANTHER" id="PTHR34825">
    <property type="entry name" value="CONSERVED PROTEIN, WITH A WEAK D-GALACTARATE DEHYDRATASE/ALTRONATE HYDROLASE DOMAIN"/>
    <property type="match status" value="1"/>
</dbReference>
<dbReference type="PANTHER" id="PTHR34825:SF1">
    <property type="entry name" value="AAA-ATPASE-LIKE DOMAIN-CONTAINING PROTEIN"/>
    <property type="match status" value="1"/>
</dbReference>
<dbReference type="EMBL" id="ADVK01000055">
    <property type="protein sequence ID" value="EFG94402.1"/>
    <property type="molecule type" value="Genomic_DNA"/>
</dbReference>
<dbReference type="Pfam" id="PF09820">
    <property type="entry name" value="AAA-ATPase_like"/>
    <property type="match status" value="1"/>
</dbReference>
<feature type="domain" description="AAA-ATPase-like" evidence="1">
    <location>
        <begin position="34"/>
        <end position="254"/>
    </location>
</feature>
<reference evidence="2 3" key="1">
    <citation type="submission" date="2010-04" db="EMBL/GenBank/DDBJ databases">
        <authorList>
            <person name="Qin X."/>
            <person name="Bachman B."/>
            <person name="Battles P."/>
            <person name="Bell A."/>
            <person name="Bess C."/>
            <person name="Bickham C."/>
            <person name="Chaboub L."/>
            <person name="Chen D."/>
            <person name="Coyle M."/>
            <person name="Deiros D.R."/>
            <person name="Dinh H."/>
            <person name="Forbes L."/>
            <person name="Fowler G."/>
            <person name="Francisco L."/>
            <person name="Fu Q."/>
            <person name="Gubbala S."/>
            <person name="Hale W."/>
            <person name="Han Y."/>
            <person name="Hemphill L."/>
            <person name="Highlander S.K."/>
            <person name="Hirani K."/>
            <person name="Hogues M."/>
            <person name="Jackson L."/>
            <person name="Jakkamsetti A."/>
            <person name="Javaid M."/>
            <person name="Jiang H."/>
            <person name="Korchina V."/>
            <person name="Kovar C."/>
            <person name="Lara F."/>
            <person name="Lee S."/>
            <person name="Mata R."/>
            <person name="Mathew T."/>
            <person name="Moen C."/>
            <person name="Morales K."/>
            <person name="Munidasa M."/>
            <person name="Nazareth L."/>
            <person name="Ngo R."/>
            <person name="Nguyen L."/>
            <person name="Okwuonu G."/>
            <person name="Ongeri F."/>
            <person name="Patil S."/>
            <person name="Petrosino J."/>
            <person name="Pham C."/>
            <person name="Pham P."/>
            <person name="Pu L.-L."/>
            <person name="Puazo M."/>
            <person name="Raj R."/>
            <person name="Reid J."/>
            <person name="Rouhana J."/>
            <person name="Saada N."/>
            <person name="Shang Y."/>
            <person name="Simmons D."/>
            <person name="Thornton R."/>
            <person name="Warren J."/>
            <person name="Weissenberger G."/>
            <person name="Zhang J."/>
            <person name="Zhang L."/>
            <person name="Zhou C."/>
            <person name="Zhu D."/>
            <person name="Muzny D."/>
            <person name="Worley K."/>
            <person name="Gibbs R."/>
        </authorList>
    </citation>
    <scope>NUCLEOTIDE SEQUENCE [LARGE SCALE GENOMIC DNA]</scope>
    <source>
        <strain evidence="3">ATCC 23726 / VPI 4351</strain>
    </source>
</reference>
<gene>
    <name evidence="2" type="ORF">HMPREF0397_1923</name>
</gene>
<comment type="caution">
    <text evidence="2">The sequence shown here is derived from an EMBL/GenBank/DDBJ whole genome shotgun (WGS) entry which is preliminary data.</text>
</comment>
<name>D5RFD8_FUSN2</name>
<dbReference type="Proteomes" id="UP000003643">
    <property type="component" value="Unassembled WGS sequence"/>
</dbReference>